<feature type="compositionally biased region" description="Acidic residues" evidence="1">
    <location>
        <begin position="215"/>
        <end position="246"/>
    </location>
</feature>
<protein>
    <submittedName>
        <fullName evidence="2">Uncharacterized protein</fullName>
    </submittedName>
</protein>
<keyword evidence="3" id="KW-1185">Reference proteome</keyword>
<feature type="region of interest" description="Disordered" evidence="1">
    <location>
        <begin position="193"/>
        <end position="263"/>
    </location>
</feature>
<dbReference type="Pfam" id="PF20414">
    <property type="entry name" value="DUF6698"/>
    <property type="match status" value="1"/>
</dbReference>
<dbReference type="Proteomes" id="UP000053263">
    <property type="component" value="Unassembled WGS sequence"/>
</dbReference>
<dbReference type="OrthoDB" id="3248009at2759"/>
<sequence length="263" mass="29485">MTTQRSNTSTRVRTQAGSDIYETQSANLSSSETRKQFRERIGWRTYKDKKGAVRERYSVWAVEVLHKDYEGELDIHNVFLNPILFRVFAAIIRGKSAVAAMIANGTPASARRNETVSDLWGCTEITPGAIAMCGVVARWAISADDCLQEKGKQTGIDWRADFETYLKYLLDGLNNDKTSVKNIFREWNAVFFPGQDGRDEHSDDDSETRNALDMLADDEEEGEGEGENENENENEGENEGEGEREDETTLTRHDSGGGSGHED</sequence>
<proteinExistence type="predicted"/>
<reference evidence="2 3" key="1">
    <citation type="submission" date="2014-06" db="EMBL/GenBank/DDBJ databases">
        <title>Evolutionary Origins and Diversification of the Mycorrhizal Mutualists.</title>
        <authorList>
            <consortium name="DOE Joint Genome Institute"/>
            <consortium name="Mycorrhizal Genomics Consortium"/>
            <person name="Kohler A."/>
            <person name="Kuo A."/>
            <person name="Nagy L.G."/>
            <person name="Floudas D."/>
            <person name="Copeland A."/>
            <person name="Barry K.W."/>
            <person name="Cichocki N."/>
            <person name="Veneault-Fourrey C."/>
            <person name="LaButti K."/>
            <person name="Lindquist E.A."/>
            <person name="Lipzen A."/>
            <person name="Lundell T."/>
            <person name="Morin E."/>
            <person name="Murat C."/>
            <person name="Riley R."/>
            <person name="Ohm R."/>
            <person name="Sun H."/>
            <person name="Tunlid A."/>
            <person name="Henrissat B."/>
            <person name="Grigoriev I.V."/>
            <person name="Hibbett D.S."/>
            <person name="Martin F."/>
        </authorList>
    </citation>
    <scope>NUCLEOTIDE SEQUENCE [LARGE SCALE GENOMIC DNA]</scope>
    <source>
        <strain evidence="2 3">FD-325 SS-3</strain>
    </source>
</reference>
<dbReference type="EMBL" id="KN832568">
    <property type="protein sequence ID" value="KII85170.1"/>
    <property type="molecule type" value="Genomic_DNA"/>
</dbReference>
<organism evidence="2 3">
    <name type="scientific">Plicaturopsis crispa FD-325 SS-3</name>
    <dbReference type="NCBI Taxonomy" id="944288"/>
    <lineage>
        <taxon>Eukaryota</taxon>
        <taxon>Fungi</taxon>
        <taxon>Dikarya</taxon>
        <taxon>Basidiomycota</taxon>
        <taxon>Agaricomycotina</taxon>
        <taxon>Agaricomycetes</taxon>
        <taxon>Agaricomycetidae</taxon>
        <taxon>Amylocorticiales</taxon>
        <taxon>Amylocorticiaceae</taxon>
        <taxon>Plicatura</taxon>
        <taxon>Plicaturopsis crispa</taxon>
    </lineage>
</organism>
<dbReference type="HOGENOM" id="CLU_092518_0_0_1"/>
<accession>A0A0C9SYN5</accession>
<dbReference type="InterPro" id="IPR046521">
    <property type="entry name" value="DUF6698"/>
</dbReference>
<evidence type="ECO:0000256" key="1">
    <source>
        <dbReference type="SAM" id="MobiDB-lite"/>
    </source>
</evidence>
<feature type="compositionally biased region" description="Basic and acidic residues" evidence="1">
    <location>
        <begin position="247"/>
        <end position="263"/>
    </location>
</feature>
<gene>
    <name evidence="2" type="ORF">PLICRDRAFT_178915</name>
</gene>
<evidence type="ECO:0000313" key="2">
    <source>
        <dbReference type="EMBL" id="KII85170.1"/>
    </source>
</evidence>
<dbReference type="AlphaFoldDB" id="A0A0C9SYN5"/>
<evidence type="ECO:0000313" key="3">
    <source>
        <dbReference type="Proteomes" id="UP000053263"/>
    </source>
</evidence>
<name>A0A0C9SYN5_PLICR</name>